<dbReference type="Pfam" id="PF00563">
    <property type="entry name" value="EAL"/>
    <property type="match status" value="1"/>
</dbReference>
<keyword evidence="6 8" id="KW-1133">Transmembrane helix</keyword>
<evidence type="ECO:0000256" key="7">
    <source>
        <dbReference type="ARBA" id="ARBA00023136"/>
    </source>
</evidence>
<feature type="transmembrane region" description="Helical" evidence="8">
    <location>
        <begin position="284"/>
        <end position="302"/>
    </location>
</feature>
<dbReference type="Gene3D" id="3.30.70.270">
    <property type="match status" value="1"/>
</dbReference>
<dbReference type="AlphaFoldDB" id="A0A2S7X445"/>
<dbReference type="InterPro" id="IPR000700">
    <property type="entry name" value="PAS-assoc_C"/>
</dbReference>
<dbReference type="NCBIfam" id="TIGR00229">
    <property type="entry name" value="sensory_box"/>
    <property type="match status" value="1"/>
</dbReference>
<dbReference type="GO" id="GO:0005886">
    <property type="term" value="C:plasma membrane"/>
    <property type="evidence" value="ECO:0007669"/>
    <property type="project" value="UniProtKB-SubCell"/>
</dbReference>
<dbReference type="SMART" id="SM00091">
    <property type="entry name" value="PAS"/>
    <property type="match status" value="1"/>
</dbReference>
<dbReference type="InterPro" id="IPR033479">
    <property type="entry name" value="dCache_1"/>
</dbReference>
<dbReference type="InterPro" id="IPR001633">
    <property type="entry name" value="EAL_dom"/>
</dbReference>
<dbReference type="InterPro" id="IPR052155">
    <property type="entry name" value="Biofilm_reg_signaling"/>
</dbReference>
<evidence type="ECO:0000259" key="9">
    <source>
        <dbReference type="PROSITE" id="PS50113"/>
    </source>
</evidence>
<dbReference type="Pfam" id="PF00990">
    <property type="entry name" value="GGDEF"/>
    <property type="match status" value="1"/>
</dbReference>
<name>A0A2S7X445_9GAMM</name>
<dbReference type="PANTHER" id="PTHR44757:SF2">
    <property type="entry name" value="BIOFILM ARCHITECTURE MAINTENANCE PROTEIN MBAA"/>
    <property type="match status" value="1"/>
</dbReference>
<dbReference type="FunFam" id="3.20.20.450:FF:000001">
    <property type="entry name" value="Cyclic di-GMP phosphodiesterase yahA"/>
    <property type="match status" value="1"/>
</dbReference>
<evidence type="ECO:0000256" key="6">
    <source>
        <dbReference type="ARBA" id="ARBA00022989"/>
    </source>
</evidence>
<evidence type="ECO:0000256" key="5">
    <source>
        <dbReference type="ARBA" id="ARBA00022692"/>
    </source>
</evidence>
<organism evidence="12 13">
    <name type="scientific">Aliivibrio sifiae</name>
    <dbReference type="NCBI Taxonomy" id="566293"/>
    <lineage>
        <taxon>Bacteria</taxon>
        <taxon>Pseudomonadati</taxon>
        <taxon>Pseudomonadota</taxon>
        <taxon>Gammaproteobacteria</taxon>
        <taxon>Vibrionales</taxon>
        <taxon>Vibrionaceae</taxon>
        <taxon>Aliivibrio</taxon>
    </lineage>
</organism>
<evidence type="ECO:0000256" key="3">
    <source>
        <dbReference type="ARBA" id="ARBA00022475"/>
    </source>
</evidence>
<dbReference type="EC" id="3.1.4.52" evidence="2"/>
<dbReference type="EMBL" id="MSCO01000002">
    <property type="protein sequence ID" value="PQJ84799.1"/>
    <property type="molecule type" value="Genomic_DNA"/>
</dbReference>
<dbReference type="PANTHER" id="PTHR44757">
    <property type="entry name" value="DIGUANYLATE CYCLASE DGCP"/>
    <property type="match status" value="1"/>
</dbReference>
<dbReference type="Pfam" id="PF02743">
    <property type="entry name" value="dCache_1"/>
    <property type="match status" value="1"/>
</dbReference>
<dbReference type="RefSeq" id="WP_105056188.1">
    <property type="nucleotide sequence ID" value="NZ_CAWNRT010000002.1"/>
</dbReference>
<evidence type="ECO:0000259" key="10">
    <source>
        <dbReference type="PROSITE" id="PS50883"/>
    </source>
</evidence>
<dbReference type="InterPro" id="IPR035919">
    <property type="entry name" value="EAL_sf"/>
</dbReference>
<dbReference type="InterPro" id="IPR029787">
    <property type="entry name" value="Nucleotide_cyclase"/>
</dbReference>
<dbReference type="CDD" id="cd00130">
    <property type="entry name" value="PAS"/>
    <property type="match status" value="1"/>
</dbReference>
<comment type="subcellular location">
    <subcellularLocation>
        <location evidence="1">Cell membrane</location>
        <topology evidence="1">Multi-pass membrane protein</topology>
    </subcellularLocation>
</comment>
<dbReference type="CDD" id="cd12914">
    <property type="entry name" value="PDC1_DGC_like"/>
    <property type="match status" value="1"/>
</dbReference>
<keyword evidence="5 8" id="KW-0812">Transmembrane</keyword>
<proteinExistence type="predicted"/>
<dbReference type="SUPFAM" id="SSF141868">
    <property type="entry name" value="EAL domain-like"/>
    <property type="match status" value="1"/>
</dbReference>
<feature type="transmembrane region" description="Helical" evidence="8">
    <location>
        <begin position="12"/>
        <end position="32"/>
    </location>
</feature>
<dbReference type="SMART" id="SM00267">
    <property type="entry name" value="GGDEF"/>
    <property type="match status" value="1"/>
</dbReference>
<dbReference type="InterPro" id="IPR000160">
    <property type="entry name" value="GGDEF_dom"/>
</dbReference>
<dbReference type="NCBIfam" id="TIGR00254">
    <property type="entry name" value="GGDEF"/>
    <property type="match status" value="1"/>
</dbReference>
<reference evidence="12 13" key="1">
    <citation type="submission" date="2016-12" db="EMBL/GenBank/DDBJ databases">
        <title>Diversity of luminous bacteria.</title>
        <authorList>
            <person name="Yoshizawa S."/>
            <person name="Kogure K."/>
        </authorList>
    </citation>
    <scope>NUCLEOTIDE SEQUENCE [LARGE SCALE GENOMIC DNA]</scope>
    <source>
        <strain evidence="12 13">ATCC 33715</strain>
    </source>
</reference>
<evidence type="ECO:0000313" key="12">
    <source>
        <dbReference type="EMBL" id="PQJ84799.1"/>
    </source>
</evidence>
<dbReference type="CDD" id="cd01949">
    <property type="entry name" value="GGDEF"/>
    <property type="match status" value="1"/>
</dbReference>
<feature type="domain" description="PAC" evidence="9">
    <location>
        <begin position="442"/>
        <end position="493"/>
    </location>
</feature>
<dbReference type="OrthoDB" id="6597954at2"/>
<dbReference type="PROSITE" id="PS50887">
    <property type="entry name" value="GGDEF"/>
    <property type="match status" value="1"/>
</dbReference>
<evidence type="ECO:0000256" key="2">
    <source>
        <dbReference type="ARBA" id="ARBA00012282"/>
    </source>
</evidence>
<dbReference type="CDD" id="cd01948">
    <property type="entry name" value="EAL"/>
    <property type="match status" value="1"/>
</dbReference>
<comment type="caution">
    <text evidence="12">The sequence shown here is derived from an EMBL/GenBank/DDBJ whole genome shotgun (WGS) entry which is preliminary data.</text>
</comment>
<dbReference type="Gene3D" id="3.20.20.450">
    <property type="entry name" value="EAL domain"/>
    <property type="match status" value="1"/>
</dbReference>
<dbReference type="InterPro" id="IPR000014">
    <property type="entry name" value="PAS"/>
</dbReference>
<evidence type="ECO:0000256" key="8">
    <source>
        <dbReference type="SAM" id="Phobius"/>
    </source>
</evidence>
<sequence>MQLYHSLKTKVWLIILFSFIPASVIIFSNMFYEYRAAKEDVEIDAMQIASSLASEQFSIINEAEEFLVQLSQVDDVKKPNSPQCKHIVQQALKLNTHYVNIAIAGLDGSFDCSALSSASVINVADRSYFRKVITGEVFSISGFQIDRIIKKDTINFAYPVYDSEDVLTGAAVAVISLDWWSERLAEFSLPKNTIAVLVDNNGNILTSNNNVISHYNEEVPLVVKQKMYKKNPFVFEVKNKKGVSFLAASVPLFPNNSKNYSQMIIALPLDDAYQGVMDTLVRSVSLFAISIILFLLILLLGFNRNVIQPIQTLLSSTQKYVEKKRGAKFSAGNELSNLSENFDWVVQEQGFIEKELIDKELRLNRAYTRINNLLDNSTYGVVEWGPNLTIRRWSQSCQNWFGLSSDELLDQDITSRTGIIGDYFSQMTHELEKMREGHSEHAECEIPFVTEDGTVIILIWKLSALYDGNDLIGILALVDDVTKQVEYQQEIEHQAHFDGLTNLPNRYALLNSMNFYLSNQQPFTILHIDIKGFKFINDHYGHLYGDEMLVELSLRINQEVCNGEFFARLGGNEFIYLVSSHDKETLSLRIKELKTIINTPIQIKESNHITHVNLGIATCDSCGKDAEELLRQAGVALHYAKRHSLLDVFYYSSEMENKERMRFNLERDLRNALDRQEFELYYQPILNQRTSMFDSAEALIRWNHPSKGLVSPNEFIPLAEDTGLIHQLGYWVLFESIRQLKEWQDNATGVNKVSVNMSAIQLSDVDVVDKVKHVISYYNVEPSSIVIEVTESALLDSASEVLERIKLIKDLGVLIALDDFGTGYSSLSYLSNLPLNRLKIDRSFVNRIGSIRDEVLINAIISIAHGMNLSVVAEGIETNEHLEFLMGKGCEYGQGYLFSKPLPVTEFEVFIKHHSFQQEAIGIEPKFM</sequence>
<dbReference type="SMART" id="SM00052">
    <property type="entry name" value="EAL"/>
    <property type="match status" value="1"/>
</dbReference>
<dbReference type="PROSITE" id="PS50883">
    <property type="entry name" value="EAL"/>
    <property type="match status" value="1"/>
</dbReference>
<dbReference type="SUPFAM" id="SSF55785">
    <property type="entry name" value="PYP-like sensor domain (PAS domain)"/>
    <property type="match status" value="1"/>
</dbReference>
<dbReference type="PROSITE" id="PS50113">
    <property type="entry name" value="PAC"/>
    <property type="match status" value="1"/>
</dbReference>
<dbReference type="InterPro" id="IPR035965">
    <property type="entry name" value="PAS-like_dom_sf"/>
</dbReference>
<gene>
    <name evidence="12" type="ORF">BTO22_14995</name>
</gene>
<feature type="domain" description="EAL" evidence="10">
    <location>
        <begin position="662"/>
        <end position="915"/>
    </location>
</feature>
<dbReference type="GO" id="GO:0071111">
    <property type="term" value="F:cyclic-guanylate-specific phosphodiesterase activity"/>
    <property type="evidence" value="ECO:0007669"/>
    <property type="project" value="UniProtKB-EC"/>
</dbReference>
<keyword evidence="4" id="KW-0973">c-di-GMP</keyword>
<keyword evidence="3" id="KW-1003">Cell membrane</keyword>
<keyword evidence="7 8" id="KW-0472">Membrane</keyword>
<protein>
    <recommendedName>
        <fullName evidence="2">cyclic-guanylate-specific phosphodiesterase</fullName>
        <ecNumber evidence="2">3.1.4.52</ecNumber>
    </recommendedName>
</protein>
<evidence type="ECO:0000259" key="11">
    <source>
        <dbReference type="PROSITE" id="PS50887"/>
    </source>
</evidence>
<dbReference type="Gene3D" id="3.30.450.20">
    <property type="entry name" value="PAS domain"/>
    <property type="match status" value="2"/>
</dbReference>
<feature type="domain" description="GGDEF" evidence="11">
    <location>
        <begin position="521"/>
        <end position="653"/>
    </location>
</feature>
<dbReference type="InterPro" id="IPR043128">
    <property type="entry name" value="Rev_trsase/Diguanyl_cyclase"/>
</dbReference>
<evidence type="ECO:0000256" key="4">
    <source>
        <dbReference type="ARBA" id="ARBA00022636"/>
    </source>
</evidence>
<evidence type="ECO:0000256" key="1">
    <source>
        <dbReference type="ARBA" id="ARBA00004651"/>
    </source>
</evidence>
<accession>A0A2S7X445</accession>
<evidence type="ECO:0000313" key="13">
    <source>
        <dbReference type="Proteomes" id="UP000239263"/>
    </source>
</evidence>
<dbReference type="SUPFAM" id="SSF55073">
    <property type="entry name" value="Nucleotide cyclase"/>
    <property type="match status" value="1"/>
</dbReference>
<dbReference type="Proteomes" id="UP000239263">
    <property type="component" value="Unassembled WGS sequence"/>
</dbReference>